<evidence type="ECO:0000313" key="2">
    <source>
        <dbReference type="Proteomes" id="UP000281118"/>
    </source>
</evidence>
<sequence length="107" mass="11631">MAADPAFTEACLATSIRPGSRRDILALLNERLHPALKAIVAAEVSSGNRVCDAGTDWPDPGSVHVTLDKHFDARHASAQAVFSPCDDPHYWHADYSTADKPRHLLIC</sequence>
<gene>
    <name evidence="1" type="ORF">EJP67_23920</name>
</gene>
<organism evidence="1 2">
    <name type="scientific">Variovorax guangxiensis</name>
    <dbReference type="NCBI Taxonomy" id="1775474"/>
    <lineage>
        <taxon>Bacteria</taxon>
        <taxon>Pseudomonadati</taxon>
        <taxon>Pseudomonadota</taxon>
        <taxon>Betaproteobacteria</taxon>
        <taxon>Burkholderiales</taxon>
        <taxon>Comamonadaceae</taxon>
        <taxon>Variovorax</taxon>
    </lineage>
</organism>
<accession>A0A433MQH3</accession>
<comment type="caution">
    <text evidence="1">The sequence shown here is derived from an EMBL/GenBank/DDBJ whole genome shotgun (WGS) entry which is preliminary data.</text>
</comment>
<reference evidence="1 2" key="1">
    <citation type="submission" date="2018-12" db="EMBL/GenBank/DDBJ databases">
        <title>The genome sequences of Variovorax guangxiensis DSM 27352.</title>
        <authorList>
            <person name="Gao J."/>
            <person name="Sun J."/>
        </authorList>
    </citation>
    <scope>NUCLEOTIDE SEQUENCE [LARGE SCALE GENOMIC DNA]</scope>
    <source>
        <strain evidence="1 2">DSM 27352</strain>
    </source>
</reference>
<dbReference type="Proteomes" id="UP000281118">
    <property type="component" value="Unassembled WGS sequence"/>
</dbReference>
<name>A0A433MQH3_9BURK</name>
<dbReference type="EMBL" id="RXFT01000011">
    <property type="protein sequence ID" value="RUR70106.1"/>
    <property type="molecule type" value="Genomic_DNA"/>
</dbReference>
<dbReference type="OrthoDB" id="8757342at2"/>
<protein>
    <submittedName>
        <fullName evidence="1">Uncharacterized protein</fullName>
    </submittedName>
</protein>
<dbReference type="AlphaFoldDB" id="A0A433MQH3"/>
<proteinExistence type="predicted"/>
<evidence type="ECO:0000313" key="1">
    <source>
        <dbReference type="EMBL" id="RUR70106.1"/>
    </source>
</evidence>
<dbReference type="RefSeq" id="WP_126024211.1">
    <property type="nucleotide sequence ID" value="NZ_RXFT01000011.1"/>
</dbReference>